<dbReference type="EMBL" id="JACVVK020000106">
    <property type="protein sequence ID" value="KAK7492109.1"/>
    <property type="molecule type" value="Genomic_DNA"/>
</dbReference>
<gene>
    <name evidence="1" type="ORF">BaRGS_00016583</name>
</gene>
<comment type="caution">
    <text evidence="1">The sequence shown here is derived from an EMBL/GenBank/DDBJ whole genome shotgun (WGS) entry which is preliminary data.</text>
</comment>
<organism evidence="1 2">
    <name type="scientific">Batillaria attramentaria</name>
    <dbReference type="NCBI Taxonomy" id="370345"/>
    <lineage>
        <taxon>Eukaryota</taxon>
        <taxon>Metazoa</taxon>
        <taxon>Spiralia</taxon>
        <taxon>Lophotrochozoa</taxon>
        <taxon>Mollusca</taxon>
        <taxon>Gastropoda</taxon>
        <taxon>Caenogastropoda</taxon>
        <taxon>Sorbeoconcha</taxon>
        <taxon>Cerithioidea</taxon>
        <taxon>Batillariidae</taxon>
        <taxon>Batillaria</taxon>
    </lineage>
</organism>
<name>A0ABD0KY58_9CAEN</name>
<evidence type="ECO:0000313" key="1">
    <source>
        <dbReference type="EMBL" id="KAK7492109.1"/>
    </source>
</evidence>
<accession>A0ABD0KY58</accession>
<proteinExistence type="predicted"/>
<evidence type="ECO:0008006" key="3">
    <source>
        <dbReference type="Google" id="ProtNLM"/>
    </source>
</evidence>
<protein>
    <recommendedName>
        <fullName evidence="3">REJ domain-containing protein</fullName>
    </recommendedName>
</protein>
<evidence type="ECO:0000313" key="2">
    <source>
        <dbReference type="Proteomes" id="UP001519460"/>
    </source>
</evidence>
<dbReference type="AlphaFoldDB" id="A0ABD0KY58"/>
<feature type="non-terminal residue" evidence="1">
    <location>
        <position position="1"/>
    </location>
</feature>
<reference evidence="1 2" key="1">
    <citation type="journal article" date="2023" name="Sci. Data">
        <title>Genome assembly of the Korean intertidal mud-creeper Batillaria attramentaria.</title>
        <authorList>
            <person name="Patra A.K."/>
            <person name="Ho P.T."/>
            <person name="Jun S."/>
            <person name="Lee S.J."/>
            <person name="Kim Y."/>
            <person name="Won Y.J."/>
        </authorList>
    </citation>
    <scope>NUCLEOTIDE SEQUENCE [LARGE SCALE GENOMIC DNA]</scope>
    <source>
        <strain evidence="1">Wonlab-2016</strain>
    </source>
</reference>
<dbReference type="Proteomes" id="UP001519460">
    <property type="component" value="Unassembled WGS sequence"/>
</dbReference>
<keyword evidence="2" id="KW-1185">Reference proteome</keyword>
<sequence>IDSACKNIHDNEDFFWRCSLLEGSFTKDPTNAASPLPHLPTPQPPQLLDISYTFTLHSFSVAASTVAVSISTIPTSPSGA</sequence>
<feature type="non-terminal residue" evidence="1">
    <location>
        <position position="80"/>
    </location>
</feature>